<name>A0AAE1AUV7_9GAST</name>
<evidence type="ECO:0000313" key="2">
    <source>
        <dbReference type="Proteomes" id="UP001283361"/>
    </source>
</evidence>
<keyword evidence="2" id="KW-1185">Reference proteome</keyword>
<organism evidence="1 2">
    <name type="scientific">Elysia crispata</name>
    <name type="common">lettuce slug</name>
    <dbReference type="NCBI Taxonomy" id="231223"/>
    <lineage>
        <taxon>Eukaryota</taxon>
        <taxon>Metazoa</taxon>
        <taxon>Spiralia</taxon>
        <taxon>Lophotrochozoa</taxon>
        <taxon>Mollusca</taxon>
        <taxon>Gastropoda</taxon>
        <taxon>Heterobranchia</taxon>
        <taxon>Euthyneura</taxon>
        <taxon>Panpulmonata</taxon>
        <taxon>Sacoglossa</taxon>
        <taxon>Placobranchoidea</taxon>
        <taxon>Plakobranchidae</taxon>
        <taxon>Elysia</taxon>
    </lineage>
</organism>
<dbReference type="Proteomes" id="UP001283361">
    <property type="component" value="Unassembled WGS sequence"/>
</dbReference>
<evidence type="ECO:0000313" key="1">
    <source>
        <dbReference type="EMBL" id="KAK3794348.1"/>
    </source>
</evidence>
<gene>
    <name evidence="1" type="ORF">RRG08_061018</name>
</gene>
<reference evidence="1" key="1">
    <citation type="journal article" date="2023" name="G3 (Bethesda)">
        <title>A reference genome for the long-term kleptoplast-retaining sea slug Elysia crispata morphotype clarki.</title>
        <authorList>
            <person name="Eastman K.E."/>
            <person name="Pendleton A.L."/>
            <person name="Shaikh M.A."/>
            <person name="Suttiyut T."/>
            <person name="Ogas R."/>
            <person name="Tomko P."/>
            <person name="Gavelis G."/>
            <person name="Widhalm J.R."/>
            <person name="Wisecaver J.H."/>
        </authorList>
    </citation>
    <scope>NUCLEOTIDE SEQUENCE</scope>
    <source>
        <strain evidence="1">ECLA1</strain>
    </source>
</reference>
<accession>A0AAE1AUV7</accession>
<proteinExistence type="predicted"/>
<protein>
    <submittedName>
        <fullName evidence="1">Uncharacterized protein</fullName>
    </submittedName>
</protein>
<dbReference type="AlphaFoldDB" id="A0AAE1AUV7"/>
<sequence>MRSVLTHPWFLRLSRCKSLLARVLTDPDPNLTRDPHHPARPLAQTKTEVNPLAASLVPARPPFPSSCPAEAWTETRSTSSVASLGRQTTHCLLAELTPQASHPDTN</sequence>
<dbReference type="EMBL" id="JAWDGP010001129">
    <property type="protein sequence ID" value="KAK3794348.1"/>
    <property type="molecule type" value="Genomic_DNA"/>
</dbReference>
<comment type="caution">
    <text evidence="1">The sequence shown here is derived from an EMBL/GenBank/DDBJ whole genome shotgun (WGS) entry which is preliminary data.</text>
</comment>